<dbReference type="Pfam" id="PF03544">
    <property type="entry name" value="TonB_C"/>
    <property type="match status" value="1"/>
</dbReference>
<dbReference type="InterPro" id="IPR006260">
    <property type="entry name" value="TonB/TolA_C"/>
</dbReference>
<dbReference type="EMBL" id="UINC01099594">
    <property type="protein sequence ID" value="SVC58982.1"/>
    <property type="molecule type" value="Genomic_DNA"/>
</dbReference>
<keyword evidence="4" id="KW-1003">Cell membrane</keyword>
<feature type="domain" description="TonB C-terminal" evidence="10">
    <location>
        <begin position="30"/>
        <end position="126"/>
    </location>
</feature>
<feature type="non-terminal residue" evidence="11">
    <location>
        <position position="315"/>
    </location>
</feature>
<dbReference type="GO" id="GO:0015031">
    <property type="term" value="P:protein transport"/>
    <property type="evidence" value="ECO:0007669"/>
    <property type="project" value="UniProtKB-KW"/>
</dbReference>
<organism evidence="11">
    <name type="scientific">marine metagenome</name>
    <dbReference type="NCBI Taxonomy" id="408172"/>
    <lineage>
        <taxon>unclassified sequences</taxon>
        <taxon>metagenomes</taxon>
        <taxon>ecological metagenomes</taxon>
    </lineage>
</organism>
<reference evidence="11" key="1">
    <citation type="submission" date="2018-05" db="EMBL/GenBank/DDBJ databases">
        <authorList>
            <person name="Lanie J.A."/>
            <person name="Ng W.-L."/>
            <person name="Kazmierczak K.M."/>
            <person name="Andrzejewski T.M."/>
            <person name="Davidsen T.M."/>
            <person name="Wayne K.J."/>
            <person name="Tettelin H."/>
            <person name="Glass J.I."/>
            <person name="Rusch D."/>
            <person name="Podicherti R."/>
            <person name="Tsui H.-C.T."/>
            <person name="Winkler M.E."/>
        </authorList>
    </citation>
    <scope>NUCLEOTIDE SEQUENCE</scope>
</reference>
<keyword evidence="3" id="KW-0813">Transport</keyword>
<evidence type="ECO:0000256" key="4">
    <source>
        <dbReference type="ARBA" id="ARBA00022475"/>
    </source>
</evidence>
<evidence type="ECO:0000256" key="2">
    <source>
        <dbReference type="ARBA" id="ARBA00006555"/>
    </source>
</evidence>
<dbReference type="NCBIfam" id="TIGR01352">
    <property type="entry name" value="tonB_Cterm"/>
    <property type="match status" value="1"/>
</dbReference>
<keyword evidence="5" id="KW-0997">Cell inner membrane</keyword>
<dbReference type="InterPro" id="IPR037682">
    <property type="entry name" value="TonB_C"/>
</dbReference>
<dbReference type="PROSITE" id="PS52015">
    <property type="entry name" value="TONB_CTD"/>
    <property type="match status" value="1"/>
</dbReference>
<comment type="subcellular location">
    <subcellularLocation>
        <location evidence="1">Cell inner membrane</location>
        <topology evidence="1">Single-pass membrane protein</topology>
        <orientation evidence="1">Periplasmic side</orientation>
    </subcellularLocation>
</comment>
<evidence type="ECO:0000256" key="6">
    <source>
        <dbReference type="ARBA" id="ARBA00022692"/>
    </source>
</evidence>
<dbReference type="SUPFAM" id="SSF74653">
    <property type="entry name" value="TolA/TonB C-terminal domain"/>
    <property type="match status" value="1"/>
</dbReference>
<dbReference type="Gene3D" id="3.30.1150.10">
    <property type="match status" value="1"/>
</dbReference>
<keyword evidence="9" id="KW-0472">Membrane</keyword>
<evidence type="ECO:0000256" key="9">
    <source>
        <dbReference type="ARBA" id="ARBA00023136"/>
    </source>
</evidence>
<comment type="similarity">
    <text evidence="2">Belongs to the TonB family.</text>
</comment>
<name>A0A382NGY2_9ZZZZ</name>
<dbReference type="InterPro" id="IPR051045">
    <property type="entry name" value="TonB-dependent_transducer"/>
</dbReference>
<evidence type="ECO:0000256" key="8">
    <source>
        <dbReference type="ARBA" id="ARBA00022989"/>
    </source>
</evidence>
<evidence type="ECO:0000313" key="11">
    <source>
        <dbReference type="EMBL" id="SVC58982.1"/>
    </source>
</evidence>
<protein>
    <recommendedName>
        <fullName evidence="10">TonB C-terminal domain-containing protein</fullName>
    </recommendedName>
</protein>
<sequence length="315" mass="35458">MVAILFVFPVKAHDELFPSCPSKHPEHKIEDKPKPFALYKVAPVYPNKELARGISGAVILEFTVTKEGKTSDIKVLSSSSNAFSIEAIKALKAFRYEPALVDGEAVAISGQKHKITFEIEDSETGLFIESETLDFDPVALSKTIKSASSRNPKKALEKISKALEKETNGFHKAVLYYVKSSTEYEANPDDISQQEKSLLLSLDELSTLNQNELNVINLRSMAIAALSRMFVLQEKYQETIDFLRPFLKDAWDRNFFRPNVIYDATVNFSIAAYNASEFCYAYHGFNRAIQQGSIVGANNPNWIKYRDAAKKYMND</sequence>
<evidence type="ECO:0000256" key="3">
    <source>
        <dbReference type="ARBA" id="ARBA00022448"/>
    </source>
</evidence>
<evidence type="ECO:0000256" key="5">
    <source>
        <dbReference type="ARBA" id="ARBA00022519"/>
    </source>
</evidence>
<dbReference type="AlphaFoldDB" id="A0A382NGY2"/>
<keyword evidence="7" id="KW-0653">Protein transport</keyword>
<evidence type="ECO:0000256" key="7">
    <source>
        <dbReference type="ARBA" id="ARBA00022927"/>
    </source>
</evidence>
<gene>
    <name evidence="11" type="ORF">METZ01_LOCUS311836</name>
</gene>
<keyword evidence="8" id="KW-1133">Transmembrane helix</keyword>
<dbReference type="GO" id="GO:0055085">
    <property type="term" value="P:transmembrane transport"/>
    <property type="evidence" value="ECO:0007669"/>
    <property type="project" value="InterPro"/>
</dbReference>
<dbReference type="PANTHER" id="PTHR33446">
    <property type="entry name" value="PROTEIN TONB-RELATED"/>
    <property type="match status" value="1"/>
</dbReference>
<keyword evidence="6" id="KW-0812">Transmembrane</keyword>
<proteinExistence type="inferred from homology"/>
<evidence type="ECO:0000259" key="10">
    <source>
        <dbReference type="PROSITE" id="PS52015"/>
    </source>
</evidence>
<dbReference type="GO" id="GO:0005886">
    <property type="term" value="C:plasma membrane"/>
    <property type="evidence" value="ECO:0007669"/>
    <property type="project" value="UniProtKB-SubCell"/>
</dbReference>
<evidence type="ECO:0000256" key="1">
    <source>
        <dbReference type="ARBA" id="ARBA00004383"/>
    </source>
</evidence>
<accession>A0A382NGY2</accession>